<reference evidence="3 4" key="1">
    <citation type="journal article" date="2014" name="Int. J. Syst. Evol. Microbiol.">
        <title>Complete genome sequence of Corynebacterium casei LMG S-19264T (=DSM 44701T), isolated from a smear-ripened cheese.</title>
        <authorList>
            <consortium name="US DOE Joint Genome Institute (JGI-PGF)"/>
            <person name="Walter F."/>
            <person name="Albersmeier A."/>
            <person name="Kalinowski J."/>
            <person name="Ruckert C."/>
        </authorList>
    </citation>
    <scope>NUCLEOTIDE SEQUENCE [LARGE SCALE GENOMIC DNA]</scope>
    <source>
        <strain evidence="3 4">KCTC 19473</strain>
    </source>
</reference>
<dbReference type="Proteomes" id="UP000654947">
    <property type="component" value="Unassembled WGS sequence"/>
</dbReference>
<dbReference type="GO" id="GO:0003677">
    <property type="term" value="F:DNA binding"/>
    <property type="evidence" value="ECO:0007669"/>
    <property type="project" value="InterPro"/>
</dbReference>
<dbReference type="Gene3D" id="1.25.40.10">
    <property type="entry name" value="Tetratricopeptide repeat domain"/>
    <property type="match status" value="1"/>
</dbReference>
<dbReference type="InterPro" id="IPR011990">
    <property type="entry name" value="TPR-like_helical_dom_sf"/>
</dbReference>
<dbReference type="InterPro" id="IPR036388">
    <property type="entry name" value="WH-like_DNA-bd_sf"/>
</dbReference>
<keyword evidence="4" id="KW-1185">Reference proteome</keyword>
<dbReference type="RefSeq" id="WP_193517383.1">
    <property type="nucleotide sequence ID" value="NZ_BMXL01000002.1"/>
</dbReference>
<dbReference type="GO" id="GO:0006355">
    <property type="term" value="P:regulation of DNA-templated transcription"/>
    <property type="evidence" value="ECO:0007669"/>
    <property type="project" value="InterPro"/>
</dbReference>
<accession>A0A919CG72</accession>
<dbReference type="PRINTS" id="PR00038">
    <property type="entry name" value="HTHLUXR"/>
</dbReference>
<comment type="caution">
    <text evidence="3">The sequence shown here is derived from an EMBL/GenBank/DDBJ whole genome shotgun (WGS) entry which is preliminary data.</text>
</comment>
<dbReference type="PROSITE" id="PS50043">
    <property type="entry name" value="HTH_LUXR_2"/>
    <property type="match status" value="1"/>
</dbReference>
<evidence type="ECO:0000256" key="1">
    <source>
        <dbReference type="SAM" id="MobiDB-lite"/>
    </source>
</evidence>
<feature type="region of interest" description="Disordered" evidence="1">
    <location>
        <begin position="624"/>
        <end position="657"/>
    </location>
</feature>
<dbReference type="EMBL" id="BMXL01000002">
    <property type="protein sequence ID" value="GHD17738.1"/>
    <property type="molecule type" value="Genomic_DNA"/>
</dbReference>
<dbReference type="SMART" id="SM00421">
    <property type="entry name" value="HTH_LUXR"/>
    <property type="match status" value="1"/>
</dbReference>
<dbReference type="SUPFAM" id="SSF46894">
    <property type="entry name" value="C-terminal effector domain of the bipartite response regulators"/>
    <property type="match status" value="1"/>
</dbReference>
<evidence type="ECO:0000313" key="4">
    <source>
        <dbReference type="Proteomes" id="UP000654947"/>
    </source>
</evidence>
<name>A0A919CG72_9ACTN</name>
<dbReference type="InterPro" id="IPR000792">
    <property type="entry name" value="Tscrpt_reg_LuxR_C"/>
</dbReference>
<dbReference type="SUPFAM" id="SSF48452">
    <property type="entry name" value="TPR-like"/>
    <property type="match status" value="1"/>
</dbReference>
<feature type="domain" description="HTH luxR-type" evidence="2">
    <location>
        <begin position="651"/>
        <end position="716"/>
    </location>
</feature>
<dbReference type="Pfam" id="PF00196">
    <property type="entry name" value="GerE"/>
    <property type="match status" value="1"/>
</dbReference>
<dbReference type="Pfam" id="PF25872">
    <property type="entry name" value="HTH_77"/>
    <property type="match status" value="1"/>
</dbReference>
<dbReference type="InterPro" id="IPR016032">
    <property type="entry name" value="Sig_transdc_resp-reg_C-effctor"/>
</dbReference>
<feature type="compositionally biased region" description="Pro residues" evidence="1">
    <location>
        <begin position="640"/>
        <end position="655"/>
    </location>
</feature>
<dbReference type="AlphaFoldDB" id="A0A919CG72"/>
<dbReference type="PANTHER" id="PTHR47691:SF3">
    <property type="entry name" value="HTH-TYPE TRANSCRIPTIONAL REGULATOR RV0890C-RELATED"/>
    <property type="match status" value="1"/>
</dbReference>
<dbReference type="PANTHER" id="PTHR47691">
    <property type="entry name" value="REGULATOR-RELATED"/>
    <property type="match status" value="1"/>
</dbReference>
<organism evidence="3 4">
    <name type="scientific">Nocardiopsis kunsanensis</name>
    <dbReference type="NCBI Taxonomy" id="141693"/>
    <lineage>
        <taxon>Bacteria</taxon>
        <taxon>Bacillati</taxon>
        <taxon>Actinomycetota</taxon>
        <taxon>Actinomycetes</taxon>
        <taxon>Streptosporangiales</taxon>
        <taxon>Nocardiopsidaceae</taxon>
        <taxon>Nocardiopsis</taxon>
    </lineage>
</organism>
<dbReference type="CDD" id="cd06170">
    <property type="entry name" value="LuxR_C_like"/>
    <property type="match status" value="1"/>
</dbReference>
<proteinExistence type="predicted"/>
<sequence length="719" mass="79101">MGGLNLEGGIEDPTPAEAVHAELMSMLPPAADTASSGETKRERTLIVLEGCERILDQIRAALPPLLAARPGSTVLFTALKPMSTYGEETLRLGPLSLPRVEDVTDPRTAEQREAVNLFVRRAKVARPDFELTAENRDAVLHLCQHTGGLPLAIEFIAERMKLKTPQSVAREIEMGLSAYRGNQRGTLSRHRGMREALAWAVGFARPEERFLLERISVFDQGVDQSTVAAVCSLSTAEAEEQLARLLDINLLRTQDGDHHLFFHLDPLTKIYLREQLCERGELDEARMAHADYLLQTVEALRKSMASGDGRHQPSLIHLWSADLRAAMEFFQERGNRGQALTLAIVLGRHAFNGTHAAAAVLRKNIDSRELPASLAVETEVSSGRLAIMRGENHEAYRLLTRARERQEIGDLQPSAVTLRLLGSLALGRGETAEAECLLRRAKAELTNRGDEYELLETLRDLTRCLLVQGTHETAKNTAREALAVAERSGCTVSWALAESVLSSVLLTNRGAEGETAHRLRSAVKDLFHQGFEPELLPALERLAEHLVAHSEGDLARVDRAVVIASATSAHRKVLVTAEGSPSNSSLEEVLDRARDLLGPKRFIDCWSTGQYLDLRGTVARAITPSDDGADTVTIPAQSPQRPPPGPDRPPSPHPENPLTAREMQVAELASRGETNLAIATRLGISKWTAVNHMRKIMRKLELSSRTEVAIWFNRARTST</sequence>
<evidence type="ECO:0000259" key="2">
    <source>
        <dbReference type="PROSITE" id="PS50043"/>
    </source>
</evidence>
<dbReference type="Gene3D" id="1.10.10.10">
    <property type="entry name" value="Winged helix-like DNA-binding domain superfamily/Winged helix DNA-binding domain"/>
    <property type="match status" value="1"/>
</dbReference>
<gene>
    <name evidence="3" type="ORF">GCM10007147_07210</name>
</gene>
<protein>
    <recommendedName>
        <fullName evidence="2">HTH luxR-type domain-containing protein</fullName>
    </recommendedName>
</protein>
<evidence type="ECO:0000313" key="3">
    <source>
        <dbReference type="EMBL" id="GHD17738.1"/>
    </source>
</evidence>
<dbReference type="InterPro" id="IPR058852">
    <property type="entry name" value="HTH_77"/>
</dbReference>